<accession>A0A834JL77</accession>
<name>A0A834JL77_VESVU</name>
<feature type="transmembrane region" description="Helical" evidence="2">
    <location>
        <begin position="21"/>
        <end position="39"/>
    </location>
</feature>
<evidence type="ECO:0000256" key="1">
    <source>
        <dbReference type="SAM" id="MobiDB-lite"/>
    </source>
</evidence>
<dbReference type="Proteomes" id="UP000614350">
    <property type="component" value="Unassembled WGS sequence"/>
</dbReference>
<keyword evidence="2" id="KW-1133">Transmembrane helix</keyword>
<protein>
    <submittedName>
        <fullName evidence="3">Uncharacterized protein</fullName>
    </submittedName>
</protein>
<gene>
    <name evidence="3" type="ORF">HZH66_010309</name>
</gene>
<proteinExistence type="predicted"/>
<comment type="caution">
    <text evidence="3">The sequence shown here is derived from an EMBL/GenBank/DDBJ whole genome shotgun (WGS) entry which is preliminary data.</text>
</comment>
<evidence type="ECO:0000313" key="4">
    <source>
        <dbReference type="Proteomes" id="UP000614350"/>
    </source>
</evidence>
<keyword evidence="2" id="KW-0812">Transmembrane</keyword>
<feature type="compositionally biased region" description="Low complexity" evidence="1">
    <location>
        <begin position="55"/>
        <end position="74"/>
    </location>
</feature>
<dbReference type="AlphaFoldDB" id="A0A834JL77"/>
<sequence>MDKQNFSQDLKKGNKRIEYRKLYLAMITIMIILLMIEKYDSRKIVVSDGDGGGNNNSNSNSSNNTSSSSNSSSSDGGGGGGVGSGGVGGGGGGGDGSGGGGGGGGGGSRRLTRIKSDVDENGFNLNGVIKIDGLV</sequence>
<feature type="region of interest" description="Disordered" evidence="1">
    <location>
        <begin position="45"/>
        <end position="116"/>
    </location>
</feature>
<evidence type="ECO:0000313" key="3">
    <source>
        <dbReference type="EMBL" id="KAF7389172.1"/>
    </source>
</evidence>
<evidence type="ECO:0000256" key="2">
    <source>
        <dbReference type="SAM" id="Phobius"/>
    </source>
</evidence>
<dbReference type="EMBL" id="JACSEA010000011">
    <property type="protein sequence ID" value="KAF7389172.1"/>
    <property type="molecule type" value="Genomic_DNA"/>
</dbReference>
<reference evidence="3" key="1">
    <citation type="journal article" date="2020" name="G3 (Bethesda)">
        <title>High-Quality Assemblies for Three Invasive Social Wasps from the &lt;i&gt;Vespula&lt;/i&gt; Genus.</title>
        <authorList>
            <person name="Harrop T.W.R."/>
            <person name="Guhlin J."/>
            <person name="McLaughlin G.M."/>
            <person name="Permina E."/>
            <person name="Stockwell P."/>
            <person name="Gilligan J."/>
            <person name="Le Lec M.F."/>
            <person name="Gruber M.A.M."/>
            <person name="Quinn O."/>
            <person name="Lovegrove M."/>
            <person name="Duncan E.J."/>
            <person name="Remnant E.J."/>
            <person name="Van Eeckhoven J."/>
            <person name="Graham B."/>
            <person name="Knapp R.A."/>
            <person name="Langford K.W."/>
            <person name="Kronenberg Z."/>
            <person name="Press M.O."/>
            <person name="Eacker S.M."/>
            <person name="Wilson-Rankin E.E."/>
            <person name="Purcell J."/>
            <person name="Lester P.J."/>
            <person name="Dearden P.K."/>
        </authorList>
    </citation>
    <scope>NUCLEOTIDE SEQUENCE</scope>
    <source>
        <strain evidence="3">Marl-1</strain>
    </source>
</reference>
<organism evidence="3 4">
    <name type="scientific">Vespula vulgaris</name>
    <name type="common">Yellow jacket</name>
    <name type="synonym">Wasp</name>
    <dbReference type="NCBI Taxonomy" id="7454"/>
    <lineage>
        <taxon>Eukaryota</taxon>
        <taxon>Metazoa</taxon>
        <taxon>Ecdysozoa</taxon>
        <taxon>Arthropoda</taxon>
        <taxon>Hexapoda</taxon>
        <taxon>Insecta</taxon>
        <taxon>Pterygota</taxon>
        <taxon>Neoptera</taxon>
        <taxon>Endopterygota</taxon>
        <taxon>Hymenoptera</taxon>
        <taxon>Apocrita</taxon>
        <taxon>Aculeata</taxon>
        <taxon>Vespoidea</taxon>
        <taxon>Vespidae</taxon>
        <taxon>Vespinae</taxon>
        <taxon>Vespula</taxon>
    </lineage>
</organism>
<keyword evidence="4" id="KW-1185">Reference proteome</keyword>
<keyword evidence="2" id="KW-0472">Membrane</keyword>
<feature type="compositionally biased region" description="Gly residues" evidence="1">
    <location>
        <begin position="75"/>
        <end position="108"/>
    </location>
</feature>